<evidence type="ECO:0000313" key="1">
    <source>
        <dbReference type="EMBL" id="TYC12650.1"/>
    </source>
</evidence>
<name>A0ABY3MA76_9FLAO</name>
<sequence length="180" mass="19783">MKKLLILFCICGLLTCCNKDDDNDNQNLPPITQSGAGTFACKVNGQNFVDTSGGFFNCFYQNVDGEYYFSISGIDNNYKNTNLPWSISFGTIAKTIMEGETLQLIEETNGNAAGSAFFSISTTQGESSTTDINNSGELTITKLDFINNIVSGTFWFDVLNPVTGEIVQIREGYFDTIFTQ</sequence>
<dbReference type="RefSeq" id="WP_148380993.1">
    <property type="nucleotide sequence ID" value="NZ_VSKN01000009.1"/>
</dbReference>
<evidence type="ECO:0008006" key="3">
    <source>
        <dbReference type="Google" id="ProtNLM"/>
    </source>
</evidence>
<accession>A0ABY3MA76</accession>
<organism evidence="1 2">
    <name type="scientific">Bizionia gelidisalsuginis</name>
    <dbReference type="NCBI Taxonomy" id="291188"/>
    <lineage>
        <taxon>Bacteria</taxon>
        <taxon>Pseudomonadati</taxon>
        <taxon>Bacteroidota</taxon>
        <taxon>Flavobacteriia</taxon>
        <taxon>Flavobacteriales</taxon>
        <taxon>Flavobacteriaceae</taxon>
        <taxon>Bizionia</taxon>
    </lineage>
</organism>
<gene>
    <name evidence="1" type="ORF">ES677_08270</name>
</gene>
<comment type="caution">
    <text evidence="1">The sequence shown here is derived from an EMBL/GenBank/DDBJ whole genome shotgun (WGS) entry which is preliminary data.</text>
</comment>
<reference evidence="1 2" key="1">
    <citation type="submission" date="2019-08" db="EMBL/GenBank/DDBJ databases">
        <title>Genomes of Antarctic Bizionia species.</title>
        <authorList>
            <person name="Bowman J.P."/>
        </authorList>
    </citation>
    <scope>NUCLEOTIDE SEQUENCE [LARGE SCALE GENOMIC DNA]</scope>
    <source>
        <strain evidence="1 2">IC164</strain>
    </source>
</reference>
<protein>
    <recommendedName>
        <fullName evidence="3">Lipocalin-like domain-containing protein</fullName>
    </recommendedName>
</protein>
<evidence type="ECO:0000313" key="2">
    <source>
        <dbReference type="Proteomes" id="UP000323621"/>
    </source>
</evidence>
<dbReference type="EMBL" id="VSKN01000009">
    <property type="protein sequence ID" value="TYC12650.1"/>
    <property type="molecule type" value="Genomic_DNA"/>
</dbReference>
<keyword evidence="2" id="KW-1185">Reference proteome</keyword>
<proteinExistence type="predicted"/>
<dbReference type="Proteomes" id="UP000323621">
    <property type="component" value="Unassembled WGS sequence"/>
</dbReference>